<evidence type="ECO:0000256" key="4">
    <source>
        <dbReference type="SAM" id="MobiDB-lite"/>
    </source>
</evidence>
<evidence type="ECO:0000313" key="7">
    <source>
        <dbReference type="Proteomes" id="UP000775213"/>
    </source>
</evidence>
<dbReference type="EMBL" id="JAGFBR010000013">
    <property type="protein sequence ID" value="KAH0456645.1"/>
    <property type="molecule type" value="Genomic_DNA"/>
</dbReference>
<sequence length="336" mass="38348">MDGSPTLGRSLMKVRRRAEVQQWAKVWGHTEVRKSLAMDRGLAMGWSRASIHQPSTRVLAQYYKKQCKIFNISQSSILFSRLAWPQLSLDLAIPLQNPKLGRRNYSVRNPDVELPPDANKIITHDIRPSYLLSLLCFNIVHIIPFTADKVALLTGLSNRGEEILWLTLPPTGVTSKDIKSKIPKPQTTRRPKPQTRIKPQSSPMSQTSPNMPMTNQLSLPKLLMIKKQHYKSCKILIHPIIDGALWTLVVGLVNERKGEFYDSVPNPMHKNITIKITIKSAPTQTNNVDCGMYICKYIKNIILQNNTNWTDSEDWQSNMPKYRAEFTYALLYASLK</sequence>
<evidence type="ECO:0000259" key="5">
    <source>
        <dbReference type="Pfam" id="PF02902"/>
    </source>
</evidence>
<feature type="domain" description="Ubiquitin-like protease family profile" evidence="5">
    <location>
        <begin position="277"/>
        <end position="323"/>
    </location>
</feature>
<feature type="region of interest" description="Disordered" evidence="4">
    <location>
        <begin position="174"/>
        <end position="212"/>
    </location>
</feature>
<dbReference type="InterPro" id="IPR003653">
    <property type="entry name" value="Peptidase_C48_C"/>
</dbReference>
<dbReference type="AlphaFoldDB" id="A0AAV7G3I5"/>
<dbReference type="InterPro" id="IPR038765">
    <property type="entry name" value="Papain-like_cys_pep_sf"/>
</dbReference>
<keyword evidence="2" id="KW-0645">Protease</keyword>
<evidence type="ECO:0000256" key="2">
    <source>
        <dbReference type="ARBA" id="ARBA00022670"/>
    </source>
</evidence>
<name>A0AAV7G3I5_DENCH</name>
<evidence type="ECO:0000256" key="3">
    <source>
        <dbReference type="ARBA" id="ARBA00022801"/>
    </source>
</evidence>
<comment type="caution">
    <text evidence="6">The sequence shown here is derived from an EMBL/GenBank/DDBJ whole genome shotgun (WGS) entry which is preliminary data.</text>
</comment>
<dbReference type="Pfam" id="PF02902">
    <property type="entry name" value="Peptidase_C48"/>
    <property type="match status" value="1"/>
</dbReference>
<gene>
    <name evidence="6" type="ORF">IEQ34_014552</name>
</gene>
<protein>
    <recommendedName>
        <fullName evidence="5">Ubiquitin-like protease family profile domain-containing protein</fullName>
    </recommendedName>
</protein>
<organism evidence="6 7">
    <name type="scientific">Dendrobium chrysotoxum</name>
    <name type="common">Orchid</name>
    <dbReference type="NCBI Taxonomy" id="161865"/>
    <lineage>
        <taxon>Eukaryota</taxon>
        <taxon>Viridiplantae</taxon>
        <taxon>Streptophyta</taxon>
        <taxon>Embryophyta</taxon>
        <taxon>Tracheophyta</taxon>
        <taxon>Spermatophyta</taxon>
        <taxon>Magnoliopsida</taxon>
        <taxon>Liliopsida</taxon>
        <taxon>Asparagales</taxon>
        <taxon>Orchidaceae</taxon>
        <taxon>Epidendroideae</taxon>
        <taxon>Malaxideae</taxon>
        <taxon>Dendrobiinae</taxon>
        <taxon>Dendrobium</taxon>
    </lineage>
</organism>
<evidence type="ECO:0000313" key="6">
    <source>
        <dbReference type="EMBL" id="KAH0456645.1"/>
    </source>
</evidence>
<reference evidence="6 7" key="1">
    <citation type="journal article" date="2021" name="Hortic Res">
        <title>Chromosome-scale assembly of the Dendrobium chrysotoxum genome enhances the understanding of orchid evolution.</title>
        <authorList>
            <person name="Zhang Y."/>
            <person name="Zhang G.Q."/>
            <person name="Zhang D."/>
            <person name="Liu X.D."/>
            <person name="Xu X.Y."/>
            <person name="Sun W.H."/>
            <person name="Yu X."/>
            <person name="Zhu X."/>
            <person name="Wang Z.W."/>
            <person name="Zhao X."/>
            <person name="Zhong W.Y."/>
            <person name="Chen H."/>
            <person name="Yin W.L."/>
            <person name="Huang T."/>
            <person name="Niu S.C."/>
            <person name="Liu Z.J."/>
        </authorList>
    </citation>
    <scope>NUCLEOTIDE SEQUENCE [LARGE SCALE GENOMIC DNA]</scope>
    <source>
        <strain evidence="6">Lindl</strain>
    </source>
</reference>
<feature type="compositionally biased region" description="Polar residues" evidence="4">
    <location>
        <begin position="197"/>
        <end position="212"/>
    </location>
</feature>
<keyword evidence="7" id="KW-1185">Reference proteome</keyword>
<dbReference type="SUPFAM" id="SSF54001">
    <property type="entry name" value="Cysteine proteinases"/>
    <property type="match status" value="1"/>
</dbReference>
<keyword evidence="3" id="KW-0378">Hydrolase</keyword>
<dbReference type="GO" id="GO:0006508">
    <property type="term" value="P:proteolysis"/>
    <property type="evidence" value="ECO:0007669"/>
    <property type="project" value="UniProtKB-KW"/>
</dbReference>
<dbReference type="Proteomes" id="UP000775213">
    <property type="component" value="Unassembled WGS sequence"/>
</dbReference>
<evidence type="ECO:0000256" key="1">
    <source>
        <dbReference type="ARBA" id="ARBA00005234"/>
    </source>
</evidence>
<dbReference type="GO" id="GO:0008234">
    <property type="term" value="F:cysteine-type peptidase activity"/>
    <property type="evidence" value="ECO:0007669"/>
    <property type="project" value="InterPro"/>
</dbReference>
<dbReference type="Gene3D" id="3.40.395.10">
    <property type="entry name" value="Adenoviral Proteinase, Chain A"/>
    <property type="match status" value="1"/>
</dbReference>
<accession>A0AAV7G3I5</accession>
<comment type="similarity">
    <text evidence="1">Belongs to the peptidase C48 family.</text>
</comment>
<proteinExistence type="inferred from homology"/>